<dbReference type="AlphaFoldDB" id="L8WKM5"/>
<evidence type="ECO:0000313" key="1">
    <source>
        <dbReference type="EMBL" id="ELU37353.1"/>
    </source>
</evidence>
<dbReference type="Proteomes" id="UP000011668">
    <property type="component" value="Unassembled WGS sequence"/>
</dbReference>
<organism evidence="1 2">
    <name type="scientific">Thanatephorus cucumeris (strain AG1-IA)</name>
    <name type="common">Rice sheath blight fungus</name>
    <name type="synonym">Rhizoctonia solani</name>
    <dbReference type="NCBI Taxonomy" id="983506"/>
    <lineage>
        <taxon>Eukaryota</taxon>
        <taxon>Fungi</taxon>
        <taxon>Dikarya</taxon>
        <taxon>Basidiomycota</taxon>
        <taxon>Agaricomycotina</taxon>
        <taxon>Agaricomycetes</taxon>
        <taxon>Cantharellales</taxon>
        <taxon>Ceratobasidiaceae</taxon>
        <taxon>Rhizoctonia</taxon>
        <taxon>Rhizoctonia solani AG-1</taxon>
    </lineage>
</organism>
<name>L8WKM5_THACA</name>
<reference evidence="1 2" key="1">
    <citation type="journal article" date="2013" name="Nat. Commun.">
        <title>The evolution and pathogenic mechanisms of the rice sheath blight pathogen.</title>
        <authorList>
            <person name="Zheng A."/>
            <person name="Lin R."/>
            <person name="Xu L."/>
            <person name="Qin P."/>
            <person name="Tang C."/>
            <person name="Ai P."/>
            <person name="Zhang D."/>
            <person name="Liu Y."/>
            <person name="Sun Z."/>
            <person name="Feng H."/>
            <person name="Wang Y."/>
            <person name="Chen Y."/>
            <person name="Liang X."/>
            <person name="Fu R."/>
            <person name="Li Q."/>
            <person name="Zhang J."/>
            <person name="Yu X."/>
            <person name="Xie Z."/>
            <person name="Ding L."/>
            <person name="Guan P."/>
            <person name="Tang J."/>
            <person name="Liang Y."/>
            <person name="Wang S."/>
            <person name="Deng Q."/>
            <person name="Li S."/>
            <person name="Zhu J."/>
            <person name="Wang L."/>
            <person name="Liu H."/>
            <person name="Li P."/>
        </authorList>
    </citation>
    <scope>NUCLEOTIDE SEQUENCE [LARGE SCALE GENOMIC DNA]</scope>
    <source>
        <strain evidence="2">AG-1 IA</strain>
    </source>
</reference>
<accession>L8WKM5</accession>
<comment type="caution">
    <text evidence="1">The sequence shown here is derived from an EMBL/GenBank/DDBJ whole genome shotgun (WGS) entry which is preliminary data.</text>
</comment>
<evidence type="ECO:0000313" key="2">
    <source>
        <dbReference type="Proteomes" id="UP000011668"/>
    </source>
</evidence>
<sequence length="78" mass="8676">MPGKLDFHTNRGMEEISSISKPFHVYVPWVSARQLIMAYPNNPSLVDTITTARTPSCCFFLSSVSGTTRRLPNETTNG</sequence>
<gene>
    <name evidence="1" type="ORF">AG1IA_08616</name>
</gene>
<dbReference type="HOGENOM" id="CLU_2623709_0_0_1"/>
<dbReference type="EMBL" id="AFRT01002695">
    <property type="protein sequence ID" value="ELU37353.1"/>
    <property type="molecule type" value="Genomic_DNA"/>
</dbReference>
<keyword evidence="2" id="KW-1185">Reference proteome</keyword>
<protein>
    <submittedName>
        <fullName evidence="1">Uncharacterized protein</fullName>
    </submittedName>
</protein>
<proteinExistence type="predicted"/>